<comment type="caution">
    <text evidence="2">The sequence shown here is derived from an EMBL/GenBank/DDBJ whole genome shotgun (WGS) entry which is preliminary data.</text>
</comment>
<evidence type="ECO:0000256" key="1">
    <source>
        <dbReference type="SAM" id="Phobius"/>
    </source>
</evidence>
<reference evidence="2 3" key="1">
    <citation type="submission" date="2019-03" db="EMBL/GenBank/DDBJ databases">
        <title>Genomic Encyclopedia of Type Strains, Phase IV (KMG-IV): sequencing the most valuable type-strain genomes for metagenomic binning, comparative biology and taxonomic classification.</title>
        <authorList>
            <person name="Goeker M."/>
        </authorList>
    </citation>
    <scope>NUCLEOTIDE SEQUENCE [LARGE SCALE GENOMIC DNA]</scope>
    <source>
        <strain evidence="2 3">DSM 102940</strain>
    </source>
</reference>
<name>A0A4R2KG41_9FIRM</name>
<accession>A0A4R2KG41</accession>
<proteinExistence type="predicted"/>
<dbReference type="RefSeq" id="WP_132247932.1">
    <property type="nucleotide sequence ID" value="NZ_SLWV01000037.1"/>
</dbReference>
<dbReference type="Proteomes" id="UP000294919">
    <property type="component" value="Unassembled WGS sequence"/>
</dbReference>
<feature type="transmembrane region" description="Helical" evidence="1">
    <location>
        <begin position="27"/>
        <end position="45"/>
    </location>
</feature>
<keyword evidence="1" id="KW-0812">Transmembrane</keyword>
<gene>
    <name evidence="2" type="ORF">EV214_13720</name>
</gene>
<protein>
    <submittedName>
        <fullName evidence="2">Uncharacterized protein</fullName>
    </submittedName>
</protein>
<organism evidence="2 3">
    <name type="scientific">Marinisporobacter balticus</name>
    <dbReference type="NCBI Taxonomy" id="2018667"/>
    <lineage>
        <taxon>Bacteria</taxon>
        <taxon>Bacillati</taxon>
        <taxon>Bacillota</taxon>
        <taxon>Clostridia</taxon>
        <taxon>Peptostreptococcales</taxon>
        <taxon>Thermotaleaceae</taxon>
        <taxon>Marinisporobacter</taxon>
    </lineage>
</organism>
<dbReference type="EMBL" id="SLWV01000037">
    <property type="protein sequence ID" value="TCO68928.1"/>
    <property type="molecule type" value="Genomic_DNA"/>
</dbReference>
<keyword evidence="3" id="KW-1185">Reference proteome</keyword>
<keyword evidence="1" id="KW-0472">Membrane</keyword>
<sequence>MKMSNRMKAVIKTIFGVRVNWTKDTGIAFLSGILVILCSIVLVAFQDNTMVDEFGFFLFRDIVMIFCIGFAFPLYYVLIIKKDAITDSYEQSIAVHKKGTGIPFRHRYQVYWRR</sequence>
<keyword evidence="1" id="KW-1133">Transmembrane helix</keyword>
<feature type="transmembrane region" description="Helical" evidence="1">
    <location>
        <begin position="57"/>
        <end position="78"/>
    </location>
</feature>
<dbReference type="AlphaFoldDB" id="A0A4R2KG41"/>
<evidence type="ECO:0000313" key="3">
    <source>
        <dbReference type="Proteomes" id="UP000294919"/>
    </source>
</evidence>
<evidence type="ECO:0000313" key="2">
    <source>
        <dbReference type="EMBL" id="TCO68928.1"/>
    </source>
</evidence>